<dbReference type="AlphaFoldDB" id="A0AAN8RFZ6"/>
<organism evidence="12 13">
    <name type="scientific">Orbilia javanica</name>
    <dbReference type="NCBI Taxonomy" id="47235"/>
    <lineage>
        <taxon>Eukaryota</taxon>
        <taxon>Fungi</taxon>
        <taxon>Dikarya</taxon>
        <taxon>Ascomycota</taxon>
        <taxon>Pezizomycotina</taxon>
        <taxon>Orbiliomycetes</taxon>
        <taxon>Orbiliales</taxon>
        <taxon>Orbiliaceae</taxon>
        <taxon>Orbilia</taxon>
    </lineage>
</organism>
<evidence type="ECO:0000256" key="7">
    <source>
        <dbReference type="ARBA" id="ARBA00023125"/>
    </source>
</evidence>
<evidence type="ECO:0000256" key="6">
    <source>
        <dbReference type="ARBA" id="ARBA00022454"/>
    </source>
</evidence>
<feature type="compositionally biased region" description="Gly residues" evidence="11">
    <location>
        <begin position="1"/>
        <end position="11"/>
    </location>
</feature>
<evidence type="ECO:0000256" key="2">
    <source>
        <dbReference type="ARBA" id="ARBA00004123"/>
    </source>
</evidence>
<dbReference type="PRINTS" id="PR00623">
    <property type="entry name" value="HISTONEH4"/>
</dbReference>
<dbReference type="Gene3D" id="1.10.20.10">
    <property type="entry name" value="Histone, subunit A"/>
    <property type="match status" value="1"/>
</dbReference>
<dbReference type="EMBL" id="JAVHNR010000001">
    <property type="protein sequence ID" value="KAK6356174.1"/>
    <property type="molecule type" value="Genomic_DNA"/>
</dbReference>
<keyword evidence="13" id="KW-1185">Reference proteome</keyword>
<keyword evidence="6 10" id="KW-0158">Chromosome</keyword>
<keyword evidence="8 10" id="KW-0539">Nucleus</keyword>
<dbReference type="InterPro" id="IPR001951">
    <property type="entry name" value="Histone_H4"/>
</dbReference>
<evidence type="ECO:0000256" key="4">
    <source>
        <dbReference type="ARBA" id="ARBA00006564"/>
    </source>
</evidence>
<dbReference type="GO" id="GO:0030527">
    <property type="term" value="F:structural constituent of chromatin"/>
    <property type="evidence" value="ECO:0007669"/>
    <property type="project" value="InterPro"/>
</dbReference>
<evidence type="ECO:0000256" key="1">
    <source>
        <dbReference type="ARBA" id="ARBA00002001"/>
    </source>
</evidence>
<evidence type="ECO:0000256" key="10">
    <source>
        <dbReference type="RuleBase" id="RU000528"/>
    </source>
</evidence>
<dbReference type="GO" id="GO:0046982">
    <property type="term" value="F:protein heterodimerization activity"/>
    <property type="evidence" value="ECO:0007669"/>
    <property type="project" value="InterPro"/>
</dbReference>
<dbReference type="GO" id="GO:0003677">
    <property type="term" value="F:DNA binding"/>
    <property type="evidence" value="ECO:0007669"/>
    <property type="project" value="UniProtKB-KW"/>
</dbReference>
<keyword evidence="7 10" id="KW-0238">DNA-binding</keyword>
<dbReference type="FunFam" id="1.10.20.10:FF:000012">
    <property type="entry name" value="Histone H4"/>
    <property type="match status" value="1"/>
</dbReference>
<feature type="compositionally biased region" description="Low complexity" evidence="11">
    <location>
        <begin position="81"/>
        <end position="92"/>
    </location>
</feature>
<dbReference type="GO" id="GO:0005634">
    <property type="term" value="C:nucleus"/>
    <property type="evidence" value="ECO:0007669"/>
    <property type="project" value="UniProtKB-SubCell"/>
</dbReference>
<accession>A0AAN8RFZ6</accession>
<comment type="subunit">
    <text evidence="5 10">The nucleosome is a histone octamer containing two molecules each of H2A, H2B, H3 and H4 assembled in one H3-H4 heterotetramer and two H2A-H2B heterodimers. The octamer wraps approximately 147 bp of DNA.</text>
</comment>
<dbReference type="SMART" id="SM00417">
    <property type="entry name" value="H4"/>
    <property type="match status" value="1"/>
</dbReference>
<dbReference type="GO" id="GO:0000786">
    <property type="term" value="C:nucleosome"/>
    <property type="evidence" value="ECO:0007669"/>
    <property type="project" value="UniProtKB-KW"/>
</dbReference>
<comment type="caution">
    <text evidence="12">The sequence shown here is derived from an EMBL/GenBank/DDBJ whole genome shotgun (WGS) entry which is preliminary data.</text>
</comment>
<reference evidence="12 13" key="1">
    <citation type="submission" date="2019-10" db="EMBL/GenBank/DDBJ databases">
        <authorList>
            <person name="Palmer J.M."/>
        </authorList>
    </citation>
    <scope>NUCLEOTIDE SEQUENCE [LARGE SCALE GENOMIC DNA]</scope>
    <source>
        <strain evidence="12 13">TWF718</strain>
    </source>
</reference>
<evidence type="ECO:0000256" key="9">
    <source>
        <dbReference type="ARBA" id="ARBA00023269"/>
    </source>
</evidence>
<evidence type="ECO:0000256" key="8">
    <source>
        <dbReference type="ARBA" id="ARBA00023242"/>
    </source>
</evidence>
<dbReference type="PANTHER" id="PTHR10484">
    <property type="entry name" value="HISTONE H4"/>
    <property type="match status" value="1"/>
</dbReference>
<evidence type="ECO:0000256" key="5">
    <source>
        <dbReference type="ARBA" id="ARBA00011538"/>
    </source>
</evidence>
<evidence type="ECO:0000313" key="12">
    <source>
        <dbReference type="EMBL" id="KAK6356174.1"/>
    </source>
</evidence>
<dbReference type="CDD" id="cd22912">
    <property type="entry name" value="HFD_H4"/>
    <property type="match status" value="1"/>
</dbReference>
<feature type="region of interest" description="Disordered" evidence="11">
    <location>
        <begin position="1"/>
        <end position="120"/>
    </location>
</feature>
<keyword evidence="9 10" id="KW-0544">Nucleosome core</keyword>
<dbReference type="InterPro" id="IPR009072">
    <property type="entry name" value="Histone-fold"/>
</dbReference>
<comment type="similarity">
    <text evidence="4 10">Belongs to the histone H4 family.</text>
</comment>
<comment type="subcellular location">
    <subcellularLocation>
        <location evidence="3">Chromosome</location>
    </subcellularLocation>
    <subcellularLocation>
        <location evidence="2">Nucleus</location>
    </subcellularLocation>
</comment>
<protein>
    <recommendedName>
        <fullName evidence="10">Histone H4</fullName>
    </recommendedName>
</protein>
<feature type="compositionally biased region" description="Low complexity" evidence="11">
    <location>
        <begin position="47"/>
        <end position="68"/>
    </location>
</feature>
<sequence length="231" mass="24369">MPPGRNMGGKGTPARGPTGFSRTGGMPAPKIIGSSTLATPRGIGTNPTRPAAATPATPASSVSPSVSRLFRVTQETAGETSRSGAQGSSAARPVSRKTVGPLTGKQPMPGRGKGGKGLGVASISRRHRKVLRDSIQGITRPAIRRIARRGGVKRISASIYEEVRTVIKDYLIPIINSCVIYTEHARRKTVTTTDVVHALRARGRTIYGFDDPSATKKAKSGKRLGQLVARR</sequence>
<name>A0AAN8RFZ6_9PEZI</name>
<evidence type="ECO:0000256" key="11">
    <source>
        <dbReference type="SAM" id="MobiDB-lite"/>
    </source>
</evidence>
<dbReference type="Proteomes" id="UP001313282">
    <property type="component" value="Unassembled WGS sequence"/>
</dbReference>
<comment type="function">
    <text evidence="1 10">Core component of nucleosome. Nucleosomes wrap and compact DNA into chromatin, limiting DNA accessibility to the cellular machineries which require DNA as a template. Histones thereby play a central role in transcription regulation, DNA repair, DNA replication and chromosomal stability. DNA accessibility is regulated via a complex set of post-translational modifications of histones, also called histone code, and nucleosome remodeling.</text>
</comment>
<evidence type="ECO:0000313" key="13">
    <source>
        <dbReference type="Proteomes" id="UP001313282"/>
    </source>
</evidence>
<dbReference type="SUPFAM" id="SSF47113">
    <property type="entry name" value="Histone-fold"/>
    <property type="match status" value="1"/>
</dbReference>
<proteinExistence type="inferred from homology"/>
<gene>
    <name evidence="12" type="primary">HHF1_1</name>
    <name evidence="12" type="ORF">TWF718_000546</name>
</gene>
<evidence type="ECO:0000256" key="3">
    <source>
        <dbReference type="ARBA" id="ARBA00004286"/>
    </source>
</evidence>